<sequence length="196" mass="21557">MYCSTSVLLSGSLSSGGARRLLASSMAVTASSTDECPCWPTSPRTWIFLCSSCRARSFRETRFRTWSPGWLRRLGTEVVSRVWPRGWMYLRAWKSLCRAWPTTTLPFRSLRICEQRRSQEGPHPDTLSSGPGNPVGGGSVDRGDHDSFSTNAAVLVFWILSLCPSAIQDSRLSPSEPLSGSAQTISKSRPTGLQTP</sequence>
<evidence type="ECO:0000313" key="2">
    <source>
        <dbReference type="Ensembl" id="ENSCHIP00010025341.1"/>
    </source>
</evidence>
<feature type="region of interest" description="Disordered" evidence="1">
    <location>
        <begin position="173"/>
        <end position="196"/>
    </location>
</feature>
<reference evidence="2" key="2">
    <citation type="submission" date="2025-08" db="UniProtKB">
        <authorList>
            <consortium name="Ensembl"/>
        </authorList>
    </citation>
    <scope>IDENTIFICATION</scope>
</reference>
<accession>A0A8C2XV07</accession>
<dbReference type="Ensembl" id="ENSCHIT00010035757.1">
    <property type="protein sequence ID" value="ENSCHIP00010025341.1"/>
    <property type="gene ID" value="ENSCHIG00010018798.1"/>
</dbReference>
<evidence type="ECO:0000256" key="1">
    <source>
        <dbReference type="SAM" id="MobiDB-lite"/>
    </source>
</evidence>
<feature type="region of interest" description="Disordered" evidence="1">
    <location>
        <begin position="118"/>
        <end position="143"/>
    </location>
</feature>
<reference evidence="2" key="1">
    <citation type="submission" date="2019-03" db="EMBL/GenBank/DDBJ databases">
        <title>Genome sequencing and reference-guided assembly of Black Bengal Goat (Capra hircus).</title>
        <authorList>
            <person name="Siddiki A.Z."/>
            <person name="Baten A."/>
            <person name="Billah M."/>
            <person name="Alam M.A.U."/>
            <person name="Shawrob K.S.M."/>
            <person name="Saha S."/>
            <person name="Chowdhury M."/>
            <person name="Rahman A.H."/>
            <person name="Stear M."/>
            <person name="Miah G."/>
            <person name="Das G.B."/>
            <person name="Hossain M.M."/>
            <person name="Kumkum M."/>
            <person name="Islam M.S."/>
            <person name="Mollah A.M."/>
            <person name="Ahsan A."/>
            <person name="Tusar F."/>
            <person name="Khan M.K.I."/>
        </authorList>
    </citation>
    <scope>NUCLEOTIDE SEQUENCE [LARGE SCALE GENOMIC DNA]</scope>
</reference>
<proteinExistence type="predicted"/>
<organism evidence="2">
    <name type="scientific">Capra hircus</name>
    <name type="common">Goat</name>
    <dbReference type="NCBI Taxonomy" id="9925"/>
    <lineage>
        <taxon>Eukaryota</taxon>
        <taxon>Metazoa</taxon>
        <taxon>Chordata</taxon>
        <taxon>Craniata</taxon>
        <taxon>Vertebrata</taxon>
        <taxon>Euteleostomi</taxon>
        <taxon>Mammalia</taxon>
        <taxon>Eutheria</taxon>
        <taxon>Laurasiatheria</taxon>
        <taxon>Artiodactyla</taxon>
        <taxon>Ruminantia</taxon>
        <taxon>Pecora</taxon>
        <taxon>Bovidae</taxon>
        <taxon>Caprinae</taxon>
        <taxon>Capra</taxon>
    </lineage>
</organism>
<dbReference type="AlphaFoldDB" id="A0A8C2XV07"/>
<name>A0A8C2XV07_CAPHI</name>
<protein>
    <submittedName>
        <fullName evidence="2">Uncharacterized protein</fullName>
    </submittedName>
</protein>